<comment type="similarity">
    <text evidence="2">Belongs to the FliK family.</text>
</comment>
<dbReference type="Proteomes" id="UP000032735">
    <property type="component" value="Chromosome"/>
</dbReference>
<dbReference type="GO" id="GO:0044780">
    <property type="term" value="P:bacterial-type flagellum assembly"/>
    <property type="evidence" value="ECO:0007669"/>
    <property type="project" value="InterPro"/>
</dbReference>
<dbReference type="OrthoDB" id="1792985at2"/>
<feature type="compositionally biased region" description="Basic and acidic residues" evidence="4">
    <location>
        <begin position="16"/>
        <end position="28"/>
    </location>
</feature>
<dbReference type="Gene3D" id="3.30.750.140">
    <property type="match status" value="1"/>
</dbReference>
<dbReference type="HOGENOM" id="CLU_039492_1_0_6"/>
<dbReference type="AlphaFoldDB" id="A0A068R3E8"/>
<dbReference type="STRING" id="1354304.XPG1_2048"/>
<name>A0A068R3E8_9GAMM</name>
<dbReference type="GO" id="GO:0009424">
    <property type="term" value="C:bacterial-type flagellum hook"/>
    <property type="evidence" value="ECO:0007669"/>
    <property type="project" value="InterPro"/>
</dbReference>
<dbReference type="EMBL" id="FO704551">
    <property type="protein sequence ID" value="CDG21703.1"/>
    <property type="molecule type" value="Genomic_DNA"/>
</dbReference>
<dbReference type="PANTHER" id="PTHR37533:SF2">
    <property type="entry name" value="FLAGELLAR HOOK-LENGTH CONTROL PROTEIN"/>
    <property type="match status" value="1"/>
</dbReference>
<protein>
    <submittedName>
        <fullName evidence="6">Flagellar hook-length control protein FliK</fullName>
    </submittedName>
</protein>
<dbReference type="InterPro" id="IPR001635">
    <property type="entry name" value="Flag_hook_Flik"/>
</dbReference>
<gene>
    <name evidence="6" type="ORF">XPG1_2048</name>
</gene>
<organism evidence="6 7">
    <name type="scientific">Xenorhabdus poinarii G6</name>
    <dbReference type="NCBI Taxonomy" id="1354304"/>
    <lineage>
        <taxon>Bacteria</taxon>
        <taxon>Pseudomonadati</taxon>
        <taxon>Pseudomonadota</taxon>
        <taxon>Gammaproteobacteria</taxon>
        <taxon>Enterobacterales</taxon>
        <taxon>Morganellaceae</taxon>
        <taxon>Xenorhabdus</taxon>
    </lineage>
</organism>
<dbReference type="InterPro" id="IPR038610">
    <property type="entry name" value="FliK-like_C_sf"/>
</dbReference>
<evidence type="ECO:0000256" key="3">
    <source>
        <dbReference type="ARBA" id="ARBA00022795"/>
    </source>
</evidence>
<dbReference type="RefSeq" id="WP_045958811.1">
    <property type="nucleotide sequence ID" value="NZ_FO704551.1"/>
</dbReference>
<dbReference type="InterPro" id="IPR021136">
    <property type="entry name" value="Flagellar_hook_control-like_C"/>
</dbReference>
<keyword evidence="3" id="KW-1005">Bacterial flagellum biogenesis</keyword>
<dbReference type="CDD" id="cd17470">
    <property type="entry name" value="T3SS_Flik_C"/>
    <property type="match status" value="1"/>
</dbReference>
<keyword evidence="6" id="KW-0282">Flagellum</keyword>
<dbReference type="KEGG" id="xpo:XPG1_2048"/>
<evidence type="ECO:0000256" key="4">
    <source>
        <dbReference type="SAM" id="MobiDB-lite"/>
    </source>
</evidence>
<evidence type="ECO:0000256" key="2">
    <source>
        <dbReference type="ARBA" id="ARBA00009149"/>
    </source>
</evidence>
<evidence type="ECO:0000313" key="7">
    <source>
        <dbReference type="Proteomes" id="UP000032735"/>
    </source>
</evidence>
<keyword evidence="6" id="KW-0966">Cell projection</keyword>
<dbReference type="Pfam" id="PF02120">
    <property type="entry name" value="Flg_hook"/>
    <property type="match status" value="1"/>
</dbReference>
<feature type="compositionally biased region" description="Polar residues" evidence="4">
    <location>
        <begin position="54"/>
        <end position="84"/>
    </location>
</feature>
<evidence type="ECO:0000256" key="1">
    <source>
        <dbReference type="ARBA" id="ARBA00003944"/>
    </source>
</evidence>
<keyword evidence="6" id="KW-0969">Cilium</keyword>
<evidence type="ECO:0000259" key="5">
    <source>
        <dbReference type="Pfam" id="PF02120"/>
    </source>
</evidence>
<dbReference type="PRINTS" id="PR01007">
    <property type="entry name" value="FLGHOOKFLIK"/>
</dbReference>
<feature type="region of interest" description="Disordered" evidence="4">
    <location>
        <begin position="1"/>
        <end position="34"/>
    </location>
</feature>
<reference evidence="6 7" key="1">
    <citation type="submission" date="2013-07" db="EMBL/GenBank/DDBJ databases">
        <authorList>
            <person name="Genoscope - CEA"/>
        </authorList>
    </citation>
    <scope>NUCLEOTIDE SEQUENCE [LARGE SCALE GENOMIC DNA]</scope>
    <source>
        <strain evidence="6 7">G6</strain>
    </source>
</reference>
<feature type="region of interest" description="Disordered" evidence="4">
    <location>
        <begin position="417"/>
        <end position="483"/>
    </location>
</feature>
<dbReference type="InterPro" id="IPR052563">
    <property type="entry name" value="FliK"/>
</dbReference>
<comment type="function">
    <text evidence="1">Controls the length of the flagellar hook.</text>
</comment>
<accession>A0A068R3E8</accession>
<proteinExistence type="inferred from homology"/>
<keyword evidence="7" id="KW-1185">Reference proteome</keyword>
<feature type="region of interest" description="Disordered" evidence="4">
    <location>
        <begin position="47"/>
        <end position="103"/>
    </location>
</feature>
<feature type="domain" description="Flagellar hook-length control protein-like C-terminal" evidence="5">
    <location>
        <begin position="350"/>
        <end position="427"/>
    </location>
</feature>
<feature type="compositionally biased region" description="Polar residues" evidence="4">
    <location>
        <begin position="417"/>
        <end position="443"/>
    </location>
</feature>
<evidence type="ECO:0000313" key="6">
    <source>
        <dbReference type="EMBL" id="CDG21703.1"/>
    </source>
</evidence>
<dbReference type="PANTHER" id="PTHR37533">
    <property type="entry name" value="FLAGELLAR HOOK-LENGTH CONTROL PROTEIN"/>
    <property type="match status" value="1"/>
</dbReference>
<sequence length="483" mass="51116">MNLTLLPTDLKPTNKGSDKSLSRLDRAVDGNPASQFGQLLDAETAAMRKPSAQAGKNSLQGGTPTTADKTAGNHSPLTTTSNHTVVEDKPQATTTPQKNPKTRAELTVLKEENPLSAEALSAAIPIQLAGLLAPLTNPTDVSETADELTGNESSEDGLLDDGLLITGLAANVLAENRLSANTLQKGHHSAVNAMPAQRITDSQLIDTEQQDDALQLAARQETSLNNAFLNNKTASVANRQSGQTPLTEPVKLATTSNSKTVSINALLKPAIPVSQEPELFQIAVQAALALNATESASIDSPTLLATPTPLSAGHHPTGQFQLTNPSAPLLNAHLGSEEWQQQLNQHVLFFNRHGLQQAELRLHPQELGALHIRMSVEDNQAQLHFVSAHQHVRVALEAALPGLRHALAENGIQLAQSSIHSDNPGNDQSAFSANHQANHSDGQSGAHAERQNHRLATVTEATPSPVSAPQRLASTRGGIDTFA</sequence>